<comment type="subcellular location">
    <subcellularLocation>
        <location evidence="1">Cell membrane</location>
        <topology evidence="1">Multi-pass membrane protein</topology>
    </subcellularLocation>
</comment>
<gene>
    <name evidence="9" type="ORF">NAG76_21850</name>
</gene>
<evidence type="ECO:0000256" key="8">
    <source>
        <dbReference type="SAM" id="Phobius"/>
    </source>
</evidence>
<feature type="transmembrane region" description="Helical" evidence="8">
    <location>
        <begin position="276"/>
        <end position="294"/>
    </location>
</feature>
<dbReference type="KEGG" id="plig:NAG76_21850"/>
<protein>
    <submittedName>
        <fullName evidence="9">ABC transporter permease</fullName>
    </submittedName>
</protein>
<evidence type="ECO:0000313" key="9">
    <source>
        <dbReference type="EMBL" id="URN94430.1"/>
    </source>
</evidence>
<dbReference type="CDD" id="cd06579">
    <property type="entry name" value="TM_PBP1_transp_AraH_like"/>
    <property type="match status" value="1"/>
</dbReference>
<keyword evidence="7 8" id="KW-0472">Membrane</keyword>
<feature type="transmembrane region" description="Helical" evidence="8">
    <location>
        <begin position="61"/>
        <end position="91"/>
    </location>
</feature>
<evidence type="ECO:0000256" key="4">
    <source>
        <dbReference type="ARBA" id="ARBA00022519"/>
    </source>
</evidence>
<evidence type="ECO:0000256" key="1">
    <source>
        <dbReference type="ARBA" id="ARBA00004651"/>
    </source>
</evidence>
<evidence type="ECO:0000256" key="2">
    <source>
        <dbReference type="ARBA" id="ARBA00022448"/>
    </source>
</evidence>
<keyword evidence="5 8" id="KW-0812">Transmembrane</keyword>
<evidence type="ECO:0000256" key="5">
    <source>
        <dbReference type="ARBA" id="ARBA00022692"/>
    </source>
</evidence>
<accession>A0A9J6ZE48</accession>
<feature type="transmembrane region" description="Helical" evidence="8">
    <location>
        <begin position="300"/>
        <end position="318"/>
    </location>
</feature>
<dbReference type="GO" id="GO:0022857">
    <property type="term" value="F:transmembrane transporter activity"/>
    <property type="evidence" value="ECO:0007669"/>
    <property type="project" value="InterPro"/>
</dbReference>
<dbReference type="PANTHER" id="PTHR32196">
    <property type="entry name" value="ABC TRANSPORTER PERMEASE PROTEIN YPHD-RELATED-RELATED"/>
    <property type="match status" value="1"/>
</dbReference>
<proteinExistence type="predicted"/>
<keyword evidence="2" id="KW-0813">Transport</keyword>
<keyword evidence="6 8" id="KW-1133">Transmembrane helix</keyword>
<evidence type="ECO:0000256" key="3">
    <source>
        <dbReference type="ARBA" id="ARBA00022475"/>
    </source>
</evidence>
<feature type="transmembrane region" description="Helical" evidence="8">
    <location>
        <begin position="171"/>
        <end position="192"/>
    </location>
</feature>
<feature type="transmembrane region" description="Helical" evidence="8">
    <location>
        <begin position="220"/>
        <end position="239"/>
    </location>
</feature>
<feature type="transmembrane region" description="Helical" evidence="8">
    <location>
        <begin position="21"/>
        <end position="41"/>
    </location>
</feature>
<sequence length="319" mass="34446">MLIKKRRRAFTQLEQFREMKWLGNYKSFVSMLIIFVLASVTNEYFFTWENIVNIIRQASTIGIIALGVHFVVLLGMFDLSVGSVLVISGTVIMGSQSMFGTDIILSMALGIIVGCLVGFLNGFIIAYGRVPSFITTLGTMFLFRSIAMWYGSGGAVNGTYIRYTELGHGSIWGIPYLVFPLIVVAVSAHIVLTKTLLGRYIYALGQNPMAASLSGAPTRWIVITAFAISGTAAGMGAVLETSRLNSISTSSSGILYELDVISAIVIGGSNLKGGKGSILGTVCGVLMLTMISNYMNLQNVSPYLQGILKGILLLVILYR</sequence>
<dbReference type="EMBL" id="CP097899">
    <property type="protein sequence ID" value="URN94430.1"/>
    <property type="molecule type" value="Genomic_DNA"/>
</dbReference>
<keyword evidence="4" id="KW-0997">Cell inner membrane</keyword>
<feature type="transmembrane region" description="Helical" evidence="8">
    <location>
        <begin position="103"/>
        <end position="127"/>
    </location>
</feature>
<organism evidence="9 10">
    <name type="scientific">Candidatus Pristimantibacillus lignocellulolyticus</name>
    <dbReference type="NCBI Taxonomy" id="2994561"/>
    <lineage>
        <taxon>Bacteria</taxon>
        <taxon>Bacillati</taxon>
        <taxon>Bacillota</taxon>
        <taxon>Bacilli</taxon>
        <taxon>Bacillales</taxon>
        <taxon>Paenibacillaceae</taxon>
        <taxon>Candidatus Pristimantibacillus</taxon>
    </lineage>
</organism>
<name>A0A9J6ZE48_9BACL</name>
<feature type="transmembrane region" description="Helical" evidence="8">
    <location>
        <begin position="133"/>
        <end position="150"/>
    </location>
</feature>
<dbReference type="PANTHER" id="PTHR32196:SF21">
    <property type="entry name" value="ABC TRANSPORTER PERMEASE PROTEIN YPHD-RELATED"/>
    <property type="match status" value="1"/>
</dbReference>
<dbReference type="Proteomes" id="UP001056756">
    <property type="component" value="Chromosome"/>
</dbReference>
<dbReference type="GO" id="GO:0005886">
    <property type="term" value="C:plasma membrane"/>
    <property type="evidence" value="ECO:0007669"/>
    <property type="project" value="UniProtKB-SubCell"/>
</dbReference>
<dbReference type="Pfam" id="PF02653">
    <property type="entry name" value="BPD_transp_2"/>
    <property type="match status" value="1"/>
</dbReference>
<evidence type="ECO:0000256" key="7">
    <source>
        <dbReference type="ARBA" id="ARBA00023136"/>
    </source>
</evidence>
<keyword evidence="3" id="KW-1003">Cell membrane</keyword>
<dbReference type="AlphaFoldDB" id="A0A9J6ZE48"/>
<evidence type="ECO:0000256" key="6">
    <source>
        <dbReference type="ARBA" id="ARBA00022989"/>
    </source>
</evidence>
<reference evidence="9" key="1">
    <citation type="submission" date="2022-05" db="EMBL/GenBank/DDBJ databases">
        <title>Novel bacterial taxa in a minimal lignocellulolytic consortium and its capacity to transform plastics disclosed by genome-resolved metagenomics.</title>
        <authorList>
            <person name="Rodriguez C.A.D."/>
            <person name="Diaz-Garcia L."/>
            <person name="Herrera K."/>
            <person name="Tarazona N.A."/>
            <person name="Sproer C."/>
            <person name="Overmann J."/>
            <person name="Jimenez D.J."/>
        </authorList>
    </citation>
    <scope>NUCLEOTIDE SEQUENCE</scope>
    <source>
        <strain evidence="9">MAG5</strain>
    </source>
</reference>
<dbReference type="InterPro" id="IPR001851">
    <property type="entry name" value="ABC_transp_permease"/>
</dbReference>
<evidence type="ECO:0000313" key="10">
    <source>
        <dbReference type="Proteomes" id="UP001056756"/>
    </source>
</evidence>